<dbReference type="PANTHER" id="PTHR42064:SF1">
    <property type="entry name" value="YALI0F28677P"/>
    <property type="match status" value="1"/>
</dbReference>
<organism evidence="2 3">
    <name type="scientific">Gnomoniopsis smithogilvyi</name>
    <dbReference type="NCBI Taxonomy" id="1191159"/>
    <lineage>
        <taxon>Eukaryota</taxon>
        <taxon>Fungi</taxon>
        <taxon>Dikarya</taxon>
        <taxon>Ascomycota</taxon>
        <taxon>Pezizomycotina</taxon>
        <taxon>Sordariomycetes</taxon>
        <taxon>Sordariomycetidae</taxon>
        <taxon>Diaporthales</taxon>
        <taxon>Gnomoniaceae</taxon>
        <taxon>Gnomoniopsis</taxon>
    </lineage>
</organism>
<feature type="compositionally biased region" description="Basic and acidic residues" evidence="1">
    <location>
        <begin position="887"/>
        <end position="910"/>
    </location>
</feature>
<feature type="region of interest" description="Disordered" evidence="1">
    <location>
        <begin position="1"/>
        <end position="98"/>
    </location>
</feature>
<feature type="compositionally biased region" description="Polar residues" evidence="1">
    <location>
        <begin position="1693"/>
        <end position="1707"/>
    </location>
</feature>
<feature type="region of interest" description="Disordered" evidence="1">
    <location>
        <begin position="802"/>
        <end position="840"/>
    </location>
</feature>
<feature type="region of interest" description="Disordered" evidence="1">
    <location>
        <begin position="1435"/>
        <end position="1472"/>
    </location>
</feature>
<feature type="region of interest" description="Disordered" evidence="1">
    <location>
        <begin position="1798"/>
        <end position="1817"/>
    </location>
</feature>
<evidence type="ECO:0000313" key="3">
    <source>
        <dbReference type="Proteomes" id="UP001140453"/>
    </source>
</evidence>
<feature type="compositionally biased region" description="Acidic residues" evidence="1">
    <location>
        <begin position="810"/>
        <end position="836"/>
    </location>
</feature>
<comment type="caution">
    <text evidence="2">The sequence shown here is derived from an EMBL/GenBank/DDBJ whole genome shotgun (WGS) entry which is preliminary data.</text>
</comment>
<evidence type="ECO:0000256" key="1">
    <source>
        <dbReference type="SAM" id="MobiDB-lite"/>
    </source>
</evidence>
<name>A0A9W8YPF8_9PEZI</name>
<protein>
    <submittedName>
        <fullName evidence="2">Uncharacterized protein</fullName>
    </submittedName>
</protein>
<feature type="compositionally biased region" description="Polar residues" evidence="1">
    <location>
        <begin position="861"/>
        <end position="874"/>
    </location>
</feature>
<gene>
    <name evidence="2" type="ORF">N0V93_006308</name>
</gene>
<feature type="compositionally biased region" description="Polar residues" evidence="1">
    <location>
        <begin position="1457"/>
        <end position="1469"/>
    </location>
</feature>
<accession>A0A9W8YPF8</accession>
<dbReference type="EMBL" id="JAPEVB010000004">
    <property type="protein sequence ID" value="KAJ4388847.1"/>
    <property type="molecule type" value="Genomic_DNA"/>
</dbReference>
<sequence>MYSMQRSLSSPPPAQIHSSDATHKAAHTTRPSTPPSPERHGDSTTRPRRVPSPSPSHPDPPTSTLQEEDAPSNLPPRSLNGTHPQPPPITKHVSSPILRKPIVAQPSLPMVATAMTSEEQVVSSGALDTEERRPTAMSRAAVKLPQPLITDPSLYTNAYLTPGDEAEGTSLDELAHLVRLSKYQERKRANTRIRLQRTLVSTALSARLARCGEIAQRNLAECFRTDDKKTFAGLYGAIQDVRNSCDEVRRYALLEPDMDYIQAAGMVSSESLDTPTGSIIATGPMAGSTTPFLHEISADARETFLSFLSKLRNDPDYLATRICALTNSERAAITNFHSGLDPVESVLPLFNKPQARGQSVLNRHSSTNPSPVERLLSFQRHDALSALIYTCFANSAGPDSAEDKRRTDIWATACARLMAKSATESKAGNENVPIEPILIHVLNVWSSMREWSGRSNMEWYLMKILEDGAFLLDRAEDQHGTRFNISDWTSKDQIAAEEFYDRATDELFEILDDEDATGLPEGLLEMGNQILKRLDHKYVDSTRKWFIYKWLFSVWLLGVVIHPESHGMMTDYHITEYGRQKILKQVAMKASSIVVDMLWKAGPVSTPPKIKTHVENLLGRFKGSRSKPRPRLLKARSLTSLRETAEVHPYLVVSPADLTTLVNALFPERRPMSSASMRSGAPSISGMSAASQPLSILTTRSNPNFETASIVSTSVSSVLSDTTTAAGTELEPQATGASARSSPPLGERSSRERLGNYEDDGYRLRLALHEVTQILGNEAVQGSCHPCAERWAVLFISSDGKSLSTQMTYDPDDDPEEENSSSLSETDEDDIDDDGPQLDKDYHQLRDSILKLVEDFEIPQTPEQETGKFSNRTSTLKKYRSKNRIITTEKTRSPRESRQSRGSRLTREPSRNPYRQTRTGHDNLSRDSSPRAEIRKGKEVADDGDHAEATPVLVAMLEAAVSQSKAQSDFVASHSYFRTLQQLNALASPSLRTDGFATLLNIFSRGPRDSIRRCASAIEDYDAWLIWLKQSQERAEGLLDAMMKRLRALRDKMWYVTDVRNSAPYEHSRNIAVALKNMGMRRRHSTYQRNRGLPRGAATTYIYRTESQIIELLAASEDQGGPNKLSDDQAEKTSLFLKEYGIENFCRGEERIHRFTCEVEACIGKLVGHDMMDGPVLWSSELYIRDKRQLEGAPVRRDVAHSTFSNDDASSVISESDRRFTPASSRTGSLAARDLRGMTGLNASALSLDSTRYGFSARSTVISDPMDSGDYFGHASPVHTIDSASTYWSPFQSGMSASSTTSRAHSPTTSITNLSGSMHPGHGLRRPVSINDMAINQQQQRINDEKTRFLNELRQTLTSLLLSDLGNLVFSRGSETDGWFEDLGQDCIDRRDAAERKAKQRRSRLRVIGKKKSFGNLRDANNSAADAATTGITSAVDKGTSDVPTMAGNVGGRDNESSNTSDTMSSKKSAQSRKEVMPEFPFTNAYQRLLRMFCVHPNPYAKLNALYELEHLIVASLQSGSTRRRLAWLARTAEMEAETYGQTGRPRPFEEAIDNLRERRSQTMQEPGLIRMASGNLNSETRSVINTGTANNNNDAIATVLQSLFRNAEIRPKTLFRDLQFIASFVPAGVLDKTDRGKAFWDCAIAALGLKQEVCKTMVEMADEIVGVHTSRKTHPPAPGSTASESIDGELSQRPSPTAEDQANRTAVVSPPTPPPPSTTYRLEDAARMWTITAKEGDPTSQRELALFYLSNPELVDRTTLPLSKPREVFKQAVMEKFRGGSSSGTSSRYGQYHERIGAGQLHRPPSSSSAGDKSDVRSDPALMCVAIHWMEAAQQGGDELARTFLGQNEIVGL</sequence>
<dbReference type="PANTHER" id="PTHR42064">
    <property type="entry name" value="YALI0F28677P"/>
    <property type="match status" value="1"/>
</dbReference>
<reference evidence="2" key="1">
    <citation type="submission" date="2022-10" db="EMBL/GenBank/DDBJ databases">
        <title>Tapping the CABI collections for fungal endophytes: first genome assemblies for Collariella, Neodidymelliopsis, Ascochyta clinopodiicola, Didymella pomorum, Didymosphaeria variabile, Neocosmospora piperis and Neocucurbitaria cava.</title>
        <authorList>
            <person name="Hill R."/>
        </authorList>
    </citation>
    <scope>NUCLEOTIDE SEQUENCE</scope>
    <source>
        <strain evidence="2">IMI 355082</strain>
    </source>
</reference>
<feature type="compositionally biased region" description="Pro residues" evidence="1">
    <location>
        <begin position="50"/>
        <end position="61"/>
    </location>
</feature>
<feature type="compositionally biased region" description="Basic and acidic residues" evidence="1">
    <location>
        <begin position="919"/>
        <end position="944"/>
    </location>
</feature>
<dbReference type="OrthoDB" id="3548913at2759"/>
<keyword evidence="3" id="KW-1185">Reference proteome</keyword>
<feature type="region of interest" description="Disordered" evidence="1">
    <location>
        <begin position="861"/>
        <end position="944"/>
    </location>
</feature>
<proteinExistence type="predicted"/>
<feature type="region of interest" description="Disordered" evidence="1">
    <location>
        <begin position="722"/>
        <end position="756"/>
    </location>
</feature>
<evidence type="ECO:0000313" key="2">
    <source>
        <dbReference type="EMBL" id="KAJ4388847.1"/>
    </source>
</evidence>
<feature type="region of interest" description="Disordered" evidence="1">
    <location>
        <begin position="1206"/>
        <end position="1225"/>
    </location>
</feature>
<feature type="compositionally biased region" description="Polar residues" evidence="1">
    <location>
        <begin position="1297"/>
        <end position="1316"/>
    </location>
</feature>
<feature type="region of interest" description="Disordered" evidence="1">
    <location>
        <begin position="1668"/>
        <end position="1721"/>
    </location>
</feature>
<feature type="region of interest" description="Disordered" evidence="1">
    <location>
        <begin position="1297"/>
        <end position="1327"/>
    </location>
</feature>
<dbReference type="Proteomes" id="UP001140453">
    <property type="component" value="Unassembled WGS sequence"/>
</dbReference>